<evidence type="ECO:0000313" key="2">
    <source>
        <dbReference type="EMBL" id="KAJ1204506.1"/>
    </source>
</evidence>
<organism evidence="2 3">
    <name type="scientific">Pleurodeles waltl</name>
    <name type="common">Iberian ribbed newt</name>
    <dbReference type="NCBI Taxonomy" id="8319"/>
    <lineage>
        <taxon>Eukaryota</taxon>
        <taxon>Metazoa</taxon>
        <taxon>Chordata</taxon>
        <taxon>Craniata</taxon>
        <taxon>Vertebrata</taxon>
        <taxon>Euteleostomi</taxon>
        <taxon>Amphibia</taxon>
        <taxon>Batrachia</taxon>
        <taxon>Caudata</taxon>
        <taxon>Salamandroidea</taxon>
        <taxon>Salamandridae</taxon>
        <taxon>Pleurodelinae</taxon>
        <taxon>Pleurodeles</taxon>
    </lineage>
</organism>
<feature type="region of interest" description="Disordered" evidence="1">
    <location>
        <begin position="9"/>
        <end position="114"/>
    </location>
</feature>
<sequence length="174" mass="17754">MSLALLCRRGAPRFRSPGRRTFTGAGRGAPRSPATPHLSGALMSSLLAPKPSAGPSPTRGRMQAAAPPAQSPRHSPVLSWFSREGSPPSLGLSVGSSSPGPVAPAPAPPFPATGPPSPQAVAVAILFLAAALRKFILPSPAIRIQVRRGPFVIQGSCGAIGCGLLRVSGAARWY</sequence>
<feature type="compositionally biased region" description="Pro residues" evidence="1">
    <location>
        <begin position="101"/>
        <end position="114"/>
    </location>
</feature>
<accession>A0AAV7VW14</accession>
<reference evidence="2" key="1">
    <citation type="journal article" date="2022" name="bioRxiv">
        <title>Sequencing and chromosome-scale assembly of the giantPleurodeles waltlgenome.</title>
        <authorList>
            <person name="Brown T."/>
            <person name="Elewa A."/>
            <person name="Iarovenko S."/>
            <person name="Subramanian E."/>
            <person name="Araus A.J."/>
            <person name="Petzold A."/>
            <person name="Susuki M."/>
            <person name="Suzuki K.-i.T."/>
            <person name="Hayashi T."/>
            <person name="Toyoda A."/>
            <person name="Oliveira C."/>
            <person name="Osipova E."/>
            <person name="Leigh N.D."/>
            <person name="Simon A."/>
            <person name="Yun M.H."/>
        </authorList>
    </citation>
    <scope>NUCLEOTIDE SEQUENCE</scope>
    <source>
        <strain evidence="2">20211129_DDA</strain>
        <tissue evidence="2">Liver</tissue>
    </source>
</reference>
<evidence type="ECO:0000256" key="1">
    <source>
        <dbReference type="SAM" id="MobiDB-lite"/>
    </source>
</evidence>
<comment type="caution">
    <text evidence="2">The sequence shown here is derived from an EMBL/GenBank/DDBJ whole genome shotgun (WGS) entry which is preliminary data.</text>
</comment>
<evidence type="ECO:0000313" key="3">
    <source>
        <dbReference type="Proteomes" id="UP001066276"/>
    </source>
</evidence>
<dbReference type="Proteomes" id="UP001066276">
    <property type="component" value="Chromosome 2_1"/>
</dbReference>
<dbReference type="EMBL" id="JANPWB010000003">
    <property type="protein sequence ID" value="KAJ1204506.1"/>
    <property type="molecule type" value="Genomic_DNA"/>
</dbReference>
<proteinExistence type="predicted"/>
<keyword evidence="3" id="KW-1185">Reference proteome</keyword>
<name>A0AAV7VW14_PLEWA</name>
<gene>
    <name evidence="2" type="ORF">NDU88_008283</name>
</gene>
<feature type="compositionally biased region" description="Low complexity" evidence="1">
    <location>
        <begin position="19"/>
        <end position="31"/>
    </location>
</feature>
<protein>
    <submittedName>
        <fullName evidence="2">Uncharacterized protein</fullName>
    </submittedName>
</protein>
<feature type="compositionally biased region" description="Low complexity" evidence="1">
    <location>
        <begin position="85"/>
        <end position="100"/>
    </location>
</feature>
<dbReference type="AlphaFoldDB" id="A0AAV7VW14"/>